<dbReference type="RefSeq" id="WP_209557042.1">
    <property type="nucleotide sequence ID" value="NZ_JAEDXU010000003.1"/>
</dbReference>
<sequence>MYENYKTKVALKELSQSLRQNIYWGNFPDKETFNSETLGEHISAEQLPNFLQTLDVCAEGTTLSFTKTTTNVKGVNWKTTDCYYVIEVDFATIENLLKKTIESQNAEEMMNGLQRLLNQEVSLVLWPK</sequence>
<proteinExistence type="predicted"/>
<keyword evidence="2" id="KW-1185">Reference proteome</keyword>
<evidence type="ECO:0000313" key="2">
    <source>
        <dbReference type="Proteomes" id="UP000673375"/>
    </source>
</evidence>
<dbReference type="Proteomes" id="UP000673375">
    <property type="component" value="Unassembled WGS sequence"/>
</dbReference>
<reference evidence="1 2" key="1">
    <citation type="submission" date="2020-12" db="EMBL/GenBank/DDBJ databases">
        <title>Vagococcus allomyrinae sp. nov. and Enterococcus lavae sp. nov., isolated from the larvae of Allomyrina dichotoma.</title>
        <authorList>
            <person name="Lee S.D."/>
        </authorList>
    </citation>
    <scope>NUCLEOTIDE SEQUENCE [LARGE SCALE GENOMIC DNA]</scope>
    <source>
        <strain evidence="1 2">BWM-S5</strain>
    </source>
</reference>
<evidence type="ECO:0000313" key="1">
    <source>
        <dbReference type="EMBL" id="MBP1046226.1"/>
    </source>
</evidence>
<name>A0ABS4CJD0_9ENTE</name>
<dbReference type="EMBL" id="JAEDXU010000003">
    <property type="protein sequence ID" value="MBP1046226.1"/>
    <property type="molecule type" value="Genomic_DNA"/>
</dbReference>
<comment type="caution">
    <text evidence="1">The sequence shown here is derived from an EMBL/GenBank/DDBJ whole genome shotgun (WGS) entry which is preliminary data.</text>
</comment>
<organism evidence="1 2">
    <name type="scientific">Enterococcus larvae</name>
    <dbReference type="NCBI Taxonomy" id="2794352"/>
    <lineage>
        <taxon>Bacteria</taxon>
        <taxon>Bacillati</taxon>
        <taxon>Bacillota</taxon>
        <taxon>Bacilli</taxon>
        <taxon>Lactobacillales</taxon>
        <taxon>Enterococcaceae</taxon>
        <taxon>Enterococcus</taxon>
    </lineage>
</organism>
<gene>
    <name evidence="1" type="ORF">I6N96_08010</name>
</gene>
<protein>
    <submittedName>
        <fullName evidence="1">Uncharacterized protein</fullName>
    </submittedName>
</protein>
<accession>A0ABS4CJD0</accession>